<dbReference type="FunFam" id="1.25.40.10:FF:001073">
    <property type="entry name" value="Transcription factor EMB1444"/>
    <property type="match status" value="1"/>
</dbReference>
<dbReference type="InterPro" id="IPR011990">
    <property type="entry name" value="TPR-like_helical_dom_sf"/>
</dbReference>
<dbReference type="GO" id="GO:0009451">
    <property type="term" value="P:RNA modification"/>
    <property type="evidence" value="ECO:0007669"/>
    <property type="project" value="InterPro"/>
</dbReference>
<dbReference type="PANTHER" id="PTHR47926">
    <property type="entry name" value="PENTATRICOPEPTIDE REPEAT-CONTAINING PROTEIN"/>
    <property type="match status" value="1"/>
</dbReference>
<evidence type="ECO:0000313" key="5">
    <source>
        <dbReference type="EnsemblPlants" id="OBART06G07390.1"/>
    </source>
</evidence>
<keyword evidence="4" id="KW-0732">Signal</keyword>
<dbReference type="STRING" id="65489.A0A0D3GE80"/>
<dbReference type="HOGENOM" id="CLU_002706_0_2_1"/>
<feature type="repeat" description="PPR" evidence="3">
    <location>
        <begin position="122"/>
        <end position="152"/>
    </location>
</feature>
<dbReference type="InterPro" id="IPR002885">
    <property type="entry name" value="PPR_rpt"/>
</dbReference>
<dbReference type="GO" id="GO:0003723">
    <property type="term" value="F:RNA binding"/>
    <property type="evidence" value="ECO:0007669"/>
    <property type="project" value="InterPro"/>
</dbReference>
<feature type="repeat" description="PPR" evidence="3">
    <location>
        <begin position="256"/>
        <end position="290"/>
    </location>
</feature>
<keyword evidence="2" id="KW-0809">Transit peptide</keyword>
<dbReference type="Gramene" id="OBART06G07390.1">
    <property type="protein sequence ID" value="OBART06G07390.1"/>
    <property type="gene ID" value="OBART06G07390"/>
</dbReference>
<reference evidence="5" key="2">
    <citation type="submission" date="2015-03" db="UniProtKB">
        <authorList>
            <consortium name="EnsemblPlants"/>
        </authorList>
    </citation>
    <scope>IDENTIFICATION</scope>
</reference>
<evidence type="ECO:0000256" key="1">
    <source>
        <dbReference type="ARBA" id="ARBA00022737"/>
    </source>
</evidence>
<dbReference type="InterPro" id="IPR046960">
    <property type="entry name" value="PPR_At4g14850-like_plant"/>
</dbReference>
<evidence type="ECO:0000313" key="6">
    <source>
        <dbReference type="Proteomes" id="UP000026960"/>
    </source>
</evidence>
<proteinExistence type="predicted"/>
<dbReference type="Pfam" id="PF12854">
    <property type="entry name" value="PPR_1"/>
    <property type="match status" value="1"/>
</dbReference>
<dbReference type="Pfam" id="PF01535">
    <property type="entry name" value="PPR"/>
    <property type="match status" value="8"/>
</dbReference>
<evidence type="ECO:0000256" key="4">
    <source>
        <dbReference type="SAM" id="SignalP"/>
    </source>
</evidence>
<dbReference type="FunFam" id="1.25.40.10:FF:001676">
    <property type="entry name" value="Os06g0216400 protein"/>
    <property type="match status" value="1"/>
</dbReference>
<feature type="repeat" description="PPR" evidence="3">
    <location>
        <begin position="153"/>
        <end position="183"/>
    </location>
</feature>
<protein>
    <recommendedName>
        <fullName evidence="7">Pentatricopeptide repeat-containing protein</fullName>
    </recommendedName>
</protein>
<feature type="repeat" description="PPR" evidence="3">
    <location>
        <begin position="218"/>
        <end position="248"/>
    </location>
</feature>
<dbReference type="EnsemblPlants" id="OBART06G07390.1">
    <property type="protein sequence ID" value="OBART06G07390.1"/>
    <property type="gene ID" value="OBART06G07390"/>
</dbReference>
<dbReference type="PROSITE" id="PS51257">
    <property type="entry name" value="PROKAR_LIPOPROTEIN"/>
    <property type="match status" value="1"/>
</dbReference>
<evidence type="ECO:0000256" key="2">
    <source>
        <dbReference type="ARBA" id="ARBA00022946"/>
    </source>
</evidence>
<keyword evidence="1" id="KW-0677">Repeat</keyword>
<dbReference type="AlphaFoldDB" id="A0A0D3GE80"/>
<feature type="repeat" description="PPR" evidence="3">
    <location>
        <begin position="184"/>
        <end position="214"/>
    </location>
</feature>
<feature type="signal peptide" evidence="4">
    <location>
        <begin position="1"/>
        <end position="29"/>
    </location>
</feature>
<dbReference type="eggNOG" id="KOG4197">
    <property type="taxonomic scope" value="Eukaryota"/>
</dbReference>
<evidence type="ECO:0008006" key="7">
    <source>
        <dbReference type="Google" id="ProtNLM"/>
    </source>
</evidence>
<accession>A0A0D3GE80</accession>
<keyword evidence="6" id="KW-1185">Reference proteome</keyword>
<evidence type="ECO:0000256" key="3">
    <source>
        <dbReference type="PROSITE-ProRule" id="PRU00708"/>
    </source>
</evidence>
<dbReference type="NCBIfam" id="TIGR00756">
    <property type="entry name" value="PPR"/>
    <property type="match status" value="5"/>
</dbReference>
<feature type="repeat" description="PPR" evidence="3">
    <location>
        <begin position="405"/>
        <end position="440"/>
    </location>
</feature>
<dbReference type="PROSITE" id="PS51375">
    <property type="entry name" value="PPR"/>
    <property type="match status" value="7"/>
</dbReference>
<feature type="chain" id="PRO_5002272459" description="Pentatricopeptide repeat-containing protein" evidence="4">
    <location>
        <begin position="30"/>
        <end position="555"/>
    </location>
</feature>
<dbReference type="SUPFAM" id="SSF48452">
    <property type="entry name" value="TPR-like"/>
    <property type="match status" value="1"/>
</dbReference>
<sequence length="555" mass="61173">MAFLNIKDTNRVMFLASLLLMAMVYSCAAQDDWCHAIVPCDSVTCPEYCQKRGYVYPYTTYCKPGQYYPICCCRQLTKPPNGDLRVLPNARAALIRAVADAPGRREEQALHCLACKLGLAGDAVLATALLTRYARRGLLDPARRLFDEMPRRDAVAFNAMLAALVASRRMADARELFERMPGRTPASWNTMVTCYCKAGDLGSAREVFEASLGATASNVVSWNTMIDGYCKAGRMDAAQELFDCMGCSFSSSPSPDVVTWNTMMAGYLRRGDPATAIAMFRRLMRQTVQQQTLMMPTTVTIATVVTACTQAGDFAFGRRVHHYIRQLGTRIDAVLSNALIDMYFKCGSVDRALDVFATMPDGPNLFCWNTVIAGLGMNGRGEDAVRAFHDMVGRSRTCRGIIRPDGVTFVALLSACSHSGLVAEGRRFFAEMVPVHGVEPREEHYGCMVDLLCRAGLLGDAVRVVRAMPVRPNAKILGCLLLHARRLSSASEEDGVRVGEWVADRISELDLDDGAAYGLSNMYASLQRWDHVEMHRIKVNAAVRHKQPGQSSCMI</sequence>
<dbReference type="FunFam" id="1.25.40.10:FF:001783">
    <property type="entry name" value="Transcription factor EMB1444"/>
    <property type="match status" value="1"/>
</dbReference>
<dbReference type="PaxDb" id="65489-OBART06G07390.1"/>
<feature type="repeat" description="PPR" evidence="3">
    <location>
        <begin position="364"/>
        <end position="398"/>
    </location>
</feature>
<dbReference type="FunFam" id="1.25.40.10:FF:002155">
    <property type="entry name" value="Transcription factor EMB1444"/>
    <property type="match status" value="1"/>
</dbReference>
<name>A0A0D3GE80_9ORYZ</name>
<reference evidence="5" key="1">
    <citation type="journal article" date="2009" name="Rice">
        <title>De Novo Next Generation Sequencing of Plant Genomes.</title>
        <authorList>
            <person name="Rounsley S."/>
            <person name="Marri P.R."/>
            <person name="Yu Y."/>
            <person name="He R."/>
            <person name="Sisneros N."/>
            <person name="Goicoechea J.L."/>
            <person name="Lee S.J."/>
            <person name="Angelova A."/>
            <person name="Kudrna D."/>
            <person name="Luo M."/>
            <person name="Affourtit J."/>
            <person name="Desany B."/>
            <person name="Knight J."/>
            <person name="Niazi F."/>
            <person name="Egholm M."/>
            <person name="Wing R.A."/>
        </authorList>
    </citation>
    <scope>NUCLEOTIDE SEQUENCE [LARGE SCALE GENOMIC DNA]</scope>
    <source>
        <strain evidence="5">cv. IRGC 105608</strain>
    </source>
</reference>
<dbReference type="PANTHER" id="PTHR47926:SF430">
    <property type="entry name" value="PENTATRICOPEPTIDE REPEAT-CONTAINING PROTEIN"/>
    <property type="match status" value="1"/>
</dbReference>
<dbReference type="Gene3D" id="1.25.40.10">
    <property type="entry name" value="Tetratricopeptide repeat domain"/>
    <property type="match status" value="4"/>
</dbReference>
<organism evidence="5">
    <name type="scientific">Oryza barthii</name>
    <dbReference type="NCBI Taxonomy" id="65489"/>
    <lineage>
        <taxon>Eukaryota</taxon>
        <taxon>Viridiplantae</taxon>
        <taxon>Streptophyta</taxon>
        <taxon>Embryophyta</taxon>
        <taxon>Tracheophyta</taxon>
        <taxon>Spermatophyta</taxon>
        <taxon>Magnoliopsida</taxon>
        <taxon>Liliopsida</taxon>
        <taxon>Poales</taxon>
        <taxon>Poaceae</taxon>
        <taxon>BOP clade</taxon>
        <taxon>Oryzoideae</taxon>
        <taxon>Oryzeae</taxon>
        <taxon>Oryzinae</taxon>
        <taxon>Oryza</taxon>
    </lineage>
</organism>
<dbReference type="Proteomes" id="UP000026960">
    <property type="component" value="Chromosome 6"/>
</dbReference>